<dbReference type="GO" id="GO:0005774">
    <property type="term" value="C:vacuolar membrane"/>
    <property type="evidence" value="ECO:0007669"/>
    <property type="project" value="UniProtKB-SubCell"/>
</dbReference>
<dbReference type="Proteomes" id="UP000325313">
    <property type="component" value="Unassembled WGS sequence"/>
</dbReference>
<feature type="transmembrane region" description="Helical" evidence="10">
    <location>
        <begin position="220"/>
        <end position="246"/>
    </location>
</feature>
<keyword evidence="9 10" id="KW-0472">Membrane</keyword>
<dbReference type="CDD" id="cd17483">
    <property type="entry name" value="MFS_Atg22_like"/>
    <property type="match status" value="1"/>
</dbReference>
<dbReference type="PANTHER" id="PTHR23519:SF1">
    <property type="entry name" value="AUTOPHAGY-RELATED PROTEIN 22"/>
    <property type="match status" value="1"/>
</dbReference>
<evidence type="ECO:0000256" key="2">
    <source>
        <dbReference type="ARBA" id="ARBA00006978"/>
    </source>
</evidence>
<evidence type="ECO:0000256" key="10">
    <source>
        <dbReference type="RuleBase" id="RU363073"/>
    </source>
</evidence>
<feature type="transmembrane region" description="Helical" evidence="10">
    <location>
        <begin position="320"/>
        <end position="343"/>
    </location>
</feature>
<feature type="transmembrane region" description="Helical" evidence="10">
    <location>
        <begin position="164"/>
        <end position="183"/>
    </location>
</feature>
<keyword evidence="3 10" id="KW-0813">Transport</keyword>
<dbReference type="InterPro" id="IPR036259">
    <property type="entry name" value="MFS_trans_sf"/>
</dbReference>
<evidence type="ECO:0000256" key="6">
    <source>
        <dbReference type="ARBA" id="ARBA00022970"/>
    </source>
</evidence>
<dbReference type="GO" id="GO:0032974">
    <property type="term" value="P:amino acid transmembrane export from vacuole"/>
    <property type="evidence" value="ECO:0007669"/>
    <property type="project" value="InterPro"/>
</dbReference>
<comment type="similarity">
    <text evidence="2 10">Belongs to the ATG22 family.</text>
</comment>
<comment type="caution">
    <text evidence="12">The sequence shown here is derived from an EMBL/GenBank/DDBJ whole genome shotgun (WGS) entry which is preliminary data.</text>
</comment>
<feature type="transmembrane region" description="Helical" evidence="10">
    <location>
        <begin position="485"/>
        <end position="507"/>
    </location>
</feature>
<gene>
    <name evidence="12" type="primary">ATG22_1</name>
    <name evidence="11" type="synonym">ATG22_6</name>
    <name evidence="12" type="ORF">PGT21_001709</name>
    <name evidence="11" type="ORF">PGTUg99_009147</name>
</gene>
<dbReference type="GO" id="GO:0006914">
    <property type="term" value="P:autophagy"/>
    <property type="evidence" value="ECO:0007669"/>
    <property type="project" value="UniProtKB-KW"/>
</dbReference>
<dbReference type="Proteomes" id="UP000324748">
    <property type="component" value="Unassembled WGS sequence"/>
</dbReference>
<protein>
    <recommendedName>
        <fullName evidence="10">Autophagy-related protein</fullName>
    </recommendedName>
</protein>
<feature type="transmembrane region" description="Helical" evidence="10">
    <location>
        <begin position="548"/>
        <end position="567"/>
    </location>
</feature>
<evidence type="ECO:0000313" key="13">
    <source>
        <dbReference type="Proteomes" id="UP000324748"/>
    </source>
</evidence>
<dbReference type="AlphaFoldDB" id="A0A5B0MVS7"/>
<feature type="transmembrane region" description="Helical" evidence="10">
    <location>
        <begin position="383"/>
        <end position="404"/>
    </location>
</feature>
<sequence>MTPRLFQEGFLAKRPTMPAAMVMIDGRQSHEERRTSDERFVLEDDEAGNDKLELTNLIPSPAVPSKFLLAEEEGETPAGPWGLWGFYSYSFASEVFAIVSAGLFMPITLEQLARDNGYAFPDHQAACSGSLKATPANQASPSDFGSLSGCEVKLLGNWIDTASFPLYVFSISVAIQAFVVASLGDAADNPIMRKFLLILFAGIGSLSGIFFFFLDSASSLWSLTAILAILANVALGVSGVCLNSFIPNLAKATPKVLEAQRELIRHPLSSLAQDEHYKTLISTATANISSNGIALGCGSGIIALCLSLIVIISHDGNTDSLRWVIGLSGIWWAFFSIPAVFLLPPRRSAGPSGIVNPFNPAKSIARYLSMLKEYKQLKNTIRFLMAWFFLSDAFSTLTSTAVLFAKTTLEMTSSHLILIGVIVPTTGIVGALVAPRIQQKLQYCSGLNGSLKMFKLLIGFSCLVPGYVSITLVFGIPVLTTEAEMFVLAGVFGLFYGAFQSYARSVYAELIPPGHEAKWYALYSITDKSSSFFGPLVVGLISDYTHNIRFGFLFILLVLVLSFPILNHVDVPSGKLKAEEYSRTAKQ</sequence>
<reference evidence="13 14" key="1">
    <citation type="submission" date="2019-05" db="EMBL/GenBank/DDBJ databases">
        <title>Emergence of the Ug99 lineage of the wheat stem rust pathogen through somatic hybridization.</title>
        <authorList>
            <person name="Li F."/>
            <person name="Upadhyaya N.M."/>
            <person name="Sperschneider J."/>
            <person name="Matny O."/>
            <person name="Nguyen-Phuc H."/>
            <person name="Mago R."/>
            <person name="Raley C."/>
            <person name="Miller M.E."/>
            <person name="Silverstein K.A.T."/>
            <person name="Henningsen E."/>
            <person name="Hirsch C.D."/>
            <person name="Visser B."/>
            <person name="Pretorius Z.A."/>
            <person name="Steffenson B.J."/>
            <person name="Schwessinger B."/>
            <person name="Dodds P.N."/>
            <person name="Figueroa M."/>
        </authorList>
    </citation>
    <scope>NUCLEOTIDE SEQUENCE [LARGE SCALE GENOMIC DNA]</scope>
    <source>
        <strain evidence="12">21-0</strain>
        <strain evidence="11 14">Ug99</strain>
    </source>
</reference>
<comment type="function">
    <text evidence="10">Vacuolar effluxer which mediate the efflux of amino acids resulting from autophagic degradation. The release of autophagic amino acids allows the maintenance of protein synthesis and viability during nitrogen starvation.</text>
</comment>
<organism evidence="12 13">
    <name type="scientific">Puccinia graminis f. sp. tritici</name>
    <dbReference type="NCBI Taxonomy" id="56615"/>
    <lineage>
        <taxon>Eukaryota</taxon>
        <taxon>Fungi</taxon>
        <taxon>Dikarya</taxon>
        <taxon>Basidiomycota</taxon>
        <taxon>Pucciniomycotina</taxon>
        <taxon>Pucciniomycetes</taxon>
        <taxon>Pucciniales</taxon>
        <taxon>Pucciniaceae</taxon>
        <taxon>Puccinia</taxon>
    </lineage>
</organism>
<dbReference type="EMBL" id="VSWC01000131">
    <property type="protein sequence ID" value="KAA1080306.1"/>
    <property type="molecule type" value="Genomic_DNA"/>
</dbReference>
<evidence type="ECO:0000256" key="9">
    <source>
        <dbReference type="ARBA" id="ARBA00023136"/>
    </source>
</evidence>
<dbReference type="Pfam" id="PF11700">
    <property type="entry name" value="ATG22"/>
    <property type="match status" value="1"/>
</dbReference>
<evidence type="ECO:0000256" key="8">
    <source>
        <dbReference type="ARBA" id="ARBA00023006"/>
    </source>
</evidence>
<evidence type="ECO:0000256" key="1">
    <source>
        <dbReference type="ARBA" id="ARBA00004128"/>
    </source>
</evidence>
<evidence type="ECO:0000256" key="4">
    <source>
        <dbReference type="ARBA" id="ARBA00022554"/>
    </source>
</evidence>
<feature type="transmembrane region" description="Helical" evidence="10">
    <location>
        <begin position="456"/>
        <end position="479"/>
    </location>
</feature>
<evidence type="ECO:0000313" key="14">
    <source>
        <dbReference type="Proteomes" id="UP000325313"/>
    </source>
</evidence>
<feature type="transmembrane region" description="Helical" evidence="10">
    <location>
        <begin position="416"/>
        <end position="435"/>
    </location>
</feature>
<name>A0A5B0MVS7_PUCGR</name>
<dbReference type="SUPFAM" id="SSF103473">
    <property type="entry name" value="MFS general substrate transporter"/>
    <property type="match status" value="1"/>
</dbReference>
<comment type="subcellular location">
    <subcellularLocation>
        <location evidence="1 10">Vacuole membrane</location>
        <topology evidence="1 10">Multi-pass membrane protein</topology>
    </subcellularLocation>
</comment>
<evidence type="ECO:0000256" key="5">
    <source>
        <dbReference type="ARBA" id="ARBA00022692"/>
    </source>
</evidence>
<dbReference type="PANTHER" id="PTHR23519">
    <property type="entry name" value="AUTOPHAGY-RELATED PROTEIN 22"/>
    <property type="match status" value="1"/>
</dbReference>
<dbReference type="InterPro" id="IPR050495">
    <property type="entry name" value="ATG22/LtaA_families"/>
</dbReference>
<feature type="transmembrane region" description="Helical" evidence="10">
    <location>
        <begin position="293"/>
        <end position="314"/>
    </location>
</feature>
<keyword evidence="8 10" id="KW-0072">Autophagy</keyword>
<dbReference type="Gene3D" id="1.20.1250.20">
    <property type="entry name" value="MFS general substrate transporter like domains"/>
    <property type="match status" value="1"/>
</dbReference>
<keyword evidence="5 10" id="KW-0812">Transmembrane</keyword>
<proteinExistence type="inferred from homology"/>
<evidence type="ECO:0000256" key="7">
    <source>
        <dbReference type="ARBA" id="ARBA00022989"/>
    </source>
</evidence>
<dbReference type="EMBL" id="VDEP01000452">
    <property type="protein sequence ID" value="KAA1077212.1"/>
    <property type="molecule type" value="Genomic_DNA"/>
</dbReference>
<keyword evidence="4 10" id="KW-0926">Vacuole</keyword>
<dbReference type="InterPro" id="IPR044738">
    <property type="entry name" value="Atg22"/>
</dbReference>
<evidence type="ECO:0000256" key="3">
    <source>
        <dbReference type="ARBA" id="ARBA00022448"/>
    </source>
</evidence>
<evidence type="ECO:0000313" key="12">
    <source>
        <dbReference type="EMBL" id="KAA1080306.1"/>
    </source>
</evidence>
<accession>A0A5B0MVS7</accession>
<dbReference type="InterPro" id="IPR024671">
    <property type="entry name" value="Atg22-like"/>
</dbReference>
<evidence type="ECO:0000313" key="11">
    <source>
        <dbReference type="EMBL" id="KAA1077212.1"/>
    </source>
</evidence>
<keyword evidence="7 10" id="KW-1133">Transmembrane helix</keyword>
<keyword evidence="6 10" id="KW-0029">Amino-acid transport</keyword>
<feature type="transmembrane region" description="Helical" evidence="10">
    <location>
        <begin position="195"/>
        <end position="214"/>
    </location>
</feature>
<keyword evidence="13" id="KW-1185">Reference proteome</keyword>
<dbReference type="OrthoDB" id="192733at2759"/>